<organism evidence="1">
    <name type="scientific">uncultured Caudovirales phage</name>
    <dbReference type="NCBI Taxonomy" id="2100421"/>
    <lineage>
        <taxon>Viruses</taxon>
        <taxon>Duplodnaviria</taxon>
        <taxon>Heunggongvirae</taxon>
        <taxon>Uroviricota</taxon>
        <taxon>Caudoviricetes</taxon>
        <taxon>Peduoviridae</taxon>
        <taxon>Maltschvirus</taxon>
        <taxon>Maltschvirus maltsch</taxon>
    </lineage>
</organism>
<gene>
    <name evidence="1" type="ORF">UFOVP203_37</name>
</gene>
<sequence>MAILGTNIVLYYWNGSSNIPFAAAKNCTFDQSNQLVETTSSNTGWFKNYSIDLSTWTVKCDGLIVNGNFEPKLMFDAQLARTPISIRITIGTSPSYTIAGTTNIVSINNTGPVENVATYSISLQGTGRYTIS</sequence>
<dbReference type="Pfam" id="PF06199">
    <property type="entry name" value="Phage_tail_2"/>
    <property type="match status" value="1"/>
</dbReference>
<accession>A0A6J7WJT2</accession>
<protein>
    <submittedName>
        <fullName evidence="1">Phage major tail protein TP901-1</fullName>
    </submittedName>
</protein>
<dbReference type="EMBL" id="LR798255">
    <property type="protein sequence ID" value="CAB5217976.1"/>
    <property type="molecule type" value="Genomic_DNA"/>
</dbReference>
<proteinExistence type="predicted"/>
<reference evidence="1" key="1">
    <citation type="submission" date="2020-05" db="EMBL/GenBank/DDBJ databases">
        <authorList>
            <person name="Chiriac C."/>
            <person name="Salcher M."/>
            <person name="Ghai R."/>
            <person name="Kavagutti S V."/>
        </authorList>
    </citation>
    <scope>NUCLEOTIDE SEQUENCE</scope>
</reference>
<evidence type="ECO:0000313" key="1">
    <source>
        <dbReference type="EMBL" id="CAB5217976.1"/>
    </source>
</evidence>
<dbReference type="InterPro" id="IPR011855">
    <property type="entry name" value="Phgtail_TP901_1"/>
</dbReference>
<name>A0A6J7WJT2_9CAUD</name>